<dbReference type="EMBL" id="CAFAAK010000153">
    <property type="protein sequence ID" value="CAB4803879.1"/>
    <property type="molecule type" value="Genomic_DNA"/>
</dbReference>
<protein>
    <submittedName>
        <fullName evidence="1">Unannotated protein</fullName>
    </submittedName>
</protein>
<proteinExistence type="predicted"/>
<dbReference type="AlphaFoldDB" id="A0A6J6Y4U3"/>
<evidence type="ECO:0000313" key="1">
    <source>
        <dbReference type="EMBL" id="CAB4803879.1"/>
    </source>
</evidence>
<gene>
    <name evidence="1" type="ORF">UFOPK3024_00746</name>
</gene>
<name>A0A6J6Y4U3_9ZZZZ</name>
<reference evidence="1" key="1">
    <citation type="submission" date="2020-05" db="EMBL/GenBank/DDBJ databases">
        <authorList>
            <person name="Chiriac C."/>
            <person name="Salcher M."/>
            <person name="Ghai R."/>
            <person name="Kavagutti S V."/>
        </authorList>
    </citation>
    <scope>NUCLEOTIDE SEQUENCE</scope>
</reference>
<accession>A0A6J6Y4U3</accession>
<sequence>MIVHRLEGVTQSIGCGAVRRQTNRGETSLDVQRQSLGTGSGVVRTDNAIKTLLNRSGGRFDTDDGICCIVNRNDDDLLAVNAALGIELIGRQLGTVDHAFASIGLVARNGCFHTNADSAGQRGGSSGIGIT</sequence>
<organism evidence="1">
    <name type="scientific">freshwater metagenome</name>
    <dbReference type="NCBI Taxonomy" id="449393"/>
    <lineage>
        <taxon>unclassified sequences</taxon>
        <taxon>metagenomes</taxon>
        <taxon>ecological metagenomes</taxon>
    </lineage>
</organism>